<dbReference type="PANTHER" id="PTHR43798:SF33">
    <property type="entry name" value="HYDROLASE, PUTATIVE (AFU_ORTHOLOGUE AFUA_2G14860)-RELATED"/>
    <property type="match status" value="1"/>
</dbReference>
<dbReference type="InterPro" id="IPR029058">
    <property type="entry name" value="AB_hydrolase_fold"/>
</dbReference>
<gene>
    <name evidence="4" type="ORF">SOCE26_042930</name>
</gene>
<feature type="domain" description="AB hydrolase-1" evidence="3">
    <location>
        <begin position="96"/>
        <end position="198"/>
    </location>
</feature>
<dbReference type="PRINTS" id="PR00111">
    <property type="entry name" value="ABHYDROLASE"/>
</dbReference>
<name>A0A2L0EU73_SORCE</name>
<dbReference type="Pfam" id="PF00561">
    <property type="entry name" value="Abhydrolase_1"/>
    <property type="match status" value="1"/>
</dbReference>
<dbReference type="GO" id="GO:0016020">
    <property type="term" value="C:membrane"/>
    <property type="evidence" value="ECO:0007669"/>
    <property type="project" value="TreeGrafter"/>
</dbReference>
<organism evidence="4 5">
    <name type="scientific">Sorangium cellulosum</name>
    <name type="common">Polyangium cellulosum</name>
    <dbReference type="NCBI Taxonomy" id="56"/>
    <lineage>
        <taxon>Bacteria</taxon>
        <taxon>Pseudomonadati</taxon>
        <taxon>Myxococcota</taxon>
        <taxon>Polyangia</taxon>
        <taxon>Polyangiales</taxon>
        <taxon>Polyangiaceae</taxon>
        <taxon>Sorangium</taxon>
    </lineage>
</organism>
<dbReference type="PRINTS" id="PR00412">
    <property type="entry name" value="EPOXHYDRLASE"/>
</dbReference>
<feature type="signal peptide" evidence="2">
    <location>
        <begin position="1"/>
        <end position="21"/>
    </location>
</feature>
<dbReference type="PANTHER" id="PTHR43798">
    <property type="entry name" value="MONOACYLGLYCEROL LIPASE"/>
    <property type="match status" value="1"/>
</dbReference>
<dbReference type="OrthoDB" id="9773293at2"/>
<keyword evidence="2" id="KW-0732">Signal</keyword>
<feature type="chain" id="PRO_5014882095" evidence="2">
    <location>
        <begin position="22"/>
        <end position="362"/>
    </location>
</feature>
<dbReference type="GO" id="GO:0047372">
    <property type="term" value="F:monoacylglycerol lipase activity"/>
    <property type="evidence" value="ECO:0007669"/>
    <property type="project" value="TreeGrafter"/>
</dbReference>
<evidence type="ECO:0000313" key="5">
    <source>
        <dbReference type="Proteomes" id="UP000238348"/>
    </source>
</evidence>
<evidence type="ECO:0000313" key="4">
    <source>
        <dbReference type="EMBL" id="AUX42858.1"/>
    </source>
</evidence>
<dbReference type="InterPro" id="IPR000073">
    <property type="entry name" value="AB_hydrolase_1"/>
</dbReference>
<evidence type="ECO:0000256" key="1">
    <source>
        <dbReference type="SAM" id="MobiDB-lite"/>
    </source>
</evidence>
<dbReference type="InterPro" id="IPR050266">
    <property type="entry name" value="AB_hydrolase_sf"/>
</dbReference>
<dbReference type="SUPFAM" id="SSF53474">
    <property type="entry name" value="alpha/beta-Hydrolases"/>
    <property type="match status" value="1"/>
</dbReference>
<feature type="compositionally biased region" description="Pro residues" evidence="1">
    <location>
        <begin position="34"/>
        <end position="45"/>
    </location>
</feature>
<dbReference type="Gene3D" id="3.40.50.1820">
    <property type="entry name" value="alpha/beta hydrolase"/>
    <property type="match status" value="1"/>
</dbReference>
<keyword evidence="4" id="KW-0378">Hydrolase</keyword>
<reference evidence="4 5" key="1">
    <citation type="submission" date="2015-09" db="EMBL/GenBank/DDBJ databases">
        <title>Sorangium comparison.</title>
        <authorList>
            <person name="Zaburannyi N."/>
            <person name="Bunk B."/>
            <person name="Overmann J."/>
            <person name="Mueller R."/>
        </authorList>
    </citation>
    <scope>NUCLEOTIDE SEQUENCE [LARGE SCALE GENOMIC DNA]</scope>
    <source>
        <strain evidence="4 5">So ce26</strain>
    </source>
</reference>
<dbReference type="AlphaFoldDB" id="A0A2L0EU73"/>
<dbReference type="GO" id="GO:0046464">
    <property type="term" value="P:acylglycerol catabolic process"/>
    <property type="evidence" value="ECO:0007669"/>
    <property type="project" value="TreeGrafter"/>
</dbReference>
<dbReference type="Proteomes" id="UP000238348">
    <property type="component" value="Chromosome"/>
</dbReference>
<protein>
    <submittedName>
        <fullName evidence="4">Alpha/beta hydrolase</fullName>
    </submittedName>
</protein>
<dbReference type="EMBL" id="CP012673">
    <property type="protein sequence ID" value="AUX42858.1"/>
    <property type="molecule type" value="Genomic_DNA"/>
</dbReference>
<dbReference type="InterPro" id="IPR000639">
    <property type="entry name" value="Epox_hydrolase-like"/>
</dbReference>
<evidence type="ECO:0000256" key="2">
    <source>
        <dbReference type="SAM" id="SignalP"/>
    </source>
</evidence>
<accession>A0A2L0EU73</accession>
<feature type="region of interest" description="Disordered" evidence="1">
    <location>
        <begin position="31"/>
        <end position="52"/>
    </location>
</feature>
<evidence type="ECO:0000259" key="3">
    <source>
        <dbReference type="Pfam" id="PF00561"/>
    </source>
</evidence>
<sequence length="362" mass="40045">MRKLAFTPVLASLLLSLLPVAACAPAPRAELRPAAPPAPSAPPATRPGASPAAGFDPELSSYTYPFPVRYFELESQRQKLRMAYMDVQPEKPNGRTVLLLHGKNFSGAYWEPTIRALSERGFRVIAPDQIGFGKSTKPAAYQFSFHGLAEATRALLDSLGVQRAAVVGHSMGGMLAARYALMFEGRAERLVLVNPIGLEDWKTVVPYRSIDAWFKQELAATPDSIRDYQRKSYYDGAWKPEYERLIEIPAGWTRHPEYARVAWCSALTYDMIFTQPVVYELPRLRTPTLLIIGLRDRTALGRAWAPKEAADALGDYTTLGKKAAQAIPGAKLVEIPGVGHMPQVEAFDKYREALLGFLEQAP</sequence>
<proteinExistence type="predicted"/>
<dbReference type="RefSeq" id="WP_104981613.1">
    <property type="nucleotide sequence ID" value="NZ_CP012673.1"/>
</dbReference>